<evidence type="ECO:0000256" key="1">
    <source>
        <dbReference type="ARBA" id="ARBA00022729"/>
    </source>
</evidence>
<evidence type="ECO:0000313" key="4">
    <source>
        <dbReference type="Proteomes" id="UP000015347"/>
    </source>
</evidence>
<dbReference type="InterPro" id="IPR036280">
    <property type="entry name" value="Multihaem_cyt_sf"/>
</dbReference>
<dbReference type="AlphaFoldDB" id="S9RRU5"/>
<dbReference type="Gene3D" id="1.10.1130.10">
    <property type="entry name" value="Flavocytochrome C3, Chain A"/>
    <property type="match status" value="1"/>
</dbReference>
<reference evidence="4" key="1">
    <citation type="journal article" date="2014" name="Stand. Genomic Sci.">
        <title>Genome sequence of the exopolysaccharide-producing Salipiger mucosus type strain (DSM 16094(T)), a moderately halophilic member of the Roseobacter clade.</title>
        <authorList>
            <person name="Riedel T."/>
            <person name="Spring S."/>
            <person name="Fiebig A."/>
            <person name="Petersen J."/>
            <person name="Kyrpides N.C."/>
            <person name="Goker M."/>
            <person name="Klenk H.P."/>
        </authorList>
    </citation>
    <scope>NUCLEOTIDE SEQUENCE [LARGE SCALE GENOMIC DNA]</scope>
    <source>
        <strain evidence="4">DSM 16094</strain>
    </source>
</reference>
<proteinExistence type="predicted"/>
<name>S9RRU5_9RHOB</name>
<organism evidence="3 4">
    <name type="scientific">Salipiger mucosus DSM 16094</name>
    <dbReference type="NCBI Taxonomy" id="1123237"/>
    <lineage>
        <taxon>Bacteria</taxon>
        <taxon>Pseudomonadati</taxon>
        <taxon>Pseudomonadota</taxon>
        <taxon>Alphaproteobacteria</taxon>
        <taxon>Rhodobacterales</taxon>
        <taxon>Roseobacteraceae</taxon>
        <taxon>Salipiger</taxon>
    </lineage>
</organism>
<keyword evidence="1 2" id="KW-0732">Signal</keyword>
<dbReference type="InterPro" id="IPR051829">
    <property type="entry name" value="Multiheme_Cytochr_ET"/>
</dbReference>
<evidence type="ECO:0000256" key="2">
    <source>
        <dbReference type="SAM" id="SignalP"/>
    </source>
</evidence>
<dbReference type="STRING" id="1123237.Salmuc_00501"/>
<feature type="chain" id="PRO_5004556182" evidence="2">
    <location>
        <begin position="34"/>
        <end position="395"/>
    </location>
</feature>
<comment type="caution">
    <text evidence="3">The sequence shown here is derived from an EMBL/GenBank/DDBJ whole genome shotgun (WGS) entry which is preliminary data.</text>
</comment>
<evidence type="ECO:0000313" key="3">
    <source>
        <dbReference type="EMBL" id="EPX76669.1"/>
    </source>
</evidence>
<dbReference type="PANTHER" id="PTHR35038">
    <property type="entry name" value="DISSIMILATORY SULFITE REDUCTASE SIRA"/>
    <property type="match status" value="1"/>
</dbReference>
<dbReference type="SUPFAM" id="SSF48695">
    <property type="entry name" value="Multiheme cytochromes"/>
    <property type="match status" value="1"/>
</dbReference>
<keyword evidence="4" id="KW-1185">Reference proteome</keyword>
<dbReference type="GO" id="GO:0016491">
    <property type="term" value="F:oxidoreductase activity"/>
    <property type="evidence" value="ECO:0007669"/>
    <property type="project" value="TreeGrafter"/>
</dbReference>
<dbReference type="Gene3D" id="1.20.140.10">
    <property type="entry name" value="Butyryl-CoA Dehydrogenase, subunit A, domain 3"/>
    <property type="match status" value="1"/>
</dbReference>
<protein>
    <submittedName>
        <fullName evidence="3">Uncharacterized protein</fullName>
    </submittedName>
</protein>
<dbReference type="PANTHER" id="PTHR35038:SF8">
    <property type="entry name" value="C-TYPE POLYHEME CYTOCHROME OMCC"/>
    <property type="match status" value="1"/>
</dbReference>
<accession>S9RRU5</accession>
<sequence>MSRIRHFVTCLFHGLAVAAVTTIGLTAAPPAAAQSSNSIDSVEGLPTFVMPPSGPFSPNEITIPNARAIAAWVRSGHSDASSEAFTHWDEEGSIPPVCATCHSGAGFRAFHGLDGSAPGLPEQPVPTGGVVDCETCHNRNLGAVEQITLSSGVDHPVIVGEAACVTCHQGRAAGSSVTKAVDELPEDSPNEDLGFVNPHYALAAASSLGGYGGLGYQYPGKTYTGRFLHAKPVSTCLSCHDPHSLEVTQDTCLMCHQTGDPAEIRISRQSYDGSGNTSKGIRSDIEANSELLMSLISDYAAEVAGTPIVYDGGHYPYFFADANGDGLADERDGSRIKYASWTPRLLKAAYNWKFVNADHGIHVHNPHYALELIYDSAEDLAGQLDTDFASLNLLR</sequence>
<dbReference type="RefSeq" id="WP_020039383.1">
    <property type="nucleotide sequence ID" value="NZ_KE557282.1"/>
</dbReference>
<dbReference type="Proteomes" id="UP000015347">
    <property type="component" value="Unassembled WGS sequence"/>
</dbReference>
<dbReference type="EMBL" id="APVH01000046">
    <property type="protein sequence ID" value="EPX76669.1"/>
    <property type="molecule type" value="Genomic_DNA"/>
</dbReference>
<gene>
    <name evidence="3" type="ORF">Salmuc_00501</name>
</gene>
<dbReference type="HOGENOM" id="CLU_760243_0_0_5"/>
<feature type="signal peptide" evidence="2">
    <location>
        <begin position="1"/>
        <end position="33"/>
    </location>
</feature>
<dbReference type="eggNOG" id="COG5492">
    <property type="taxonomic scope" value="Bacteria"/>
</dbReference>